<dbReference type="SUPFAM" id="SSF56935">
    <property type="entry name" value="Porins"/>
    <property type="match status" value="2"/>
</dbReference>
<proteinExistence type="predicted"/>
<evidence type="ECO:0000313" key="3">
    <source>
        <dbReference type="Proteomes" id="UP000255070"/>
    </source>
</evidence>
<name>A0A8B4S327_COMTE</name>
<organism evidence="2 3">
    <name type="scientific">Comamonas testosteroni</name>
    <name type="common">Pseudomonas testosteroni</name>
    <dbReference type="NCBI Taxonomy" id="285"/>
    <lineage>
        <taxon>Bacteria</taxon>
        <taxon>Pseudomonadati</taxon>
        <taxon>Pseudomonadota</taxon>
        <taxon>Betaproteobacteria</taxon>
        <taxon>Burkholderiales</taxon>
        <taxon>Comamonadaceae</taxon>
        <taxon>Comamonas</taxon>
    </lineage>
</organism>
<reference evidence="2 3" key="1">
    <citation type="submission" date="2018-06" db="EMBL/GenBank/DDBJ databases">
        <authorList>
            <consortium name="Pathogen Informatics"/>
            <person name="Doyle S."/>
        </authorList>
    </citation>
    <scope>NUCLEOTIDE SEQUENCE [LARGE SCALE GENOMIC DNA]</scope>
    <source>
        <strain evidence="2 3">NCTC10698</strain>
    </source>
</reference>
<dbReference type="EMBL" id="UFXL01000001">
    <property type="protein sequence ID" value="SUY77524.1"/>
    <property type="molecule type" value="Genomic_DNA"/>
</dbReference>
<protein>
    <recommendedName>
        <fullName evidence="4">TonB-dependent receptor</fullName>
    </recommendedName>
</protein>
<sequence>MKMKLLDYTIMSLMAGSAAGLWAAEINPRAAVASTAPASAPETEAAGVNADCAEVQNVSGGQCDADGHMLFRLQSQSYDQPVTLGTSRQSSSQELAPDRRVSLGLKTPGRADARGRFSFSLPDGGVIWATEDPTLGQAELSASGPTLVPFDMGSITKSVNFYVRSNYPAFIDRMELLVFRSSDTDFVKPIATVPLKVGAVVSTEWDGQLSSDYRYRVGDELIYIVRAYGKPGTDGKAVQFDETYPSKFQLVTPQDEQRANTLLRDNLEKSMNGSLSLQQALQQSLINSAFAGNGLRLQNIPFYGSRIRVQGRNIPEGTTLKINDQSYPVDLEGKFVAEYMMPVGQHEFDVAVDGRGGKVERKLGVDVSGEYFFGVALADVTLQGNRISGSHEGFKEEGRDKDLLTDARLAFYLKSKLKSKYLITAQADTTERPIGSLFNGFTDTYARDVFRRLDPDQYYLTYGDDSTTTRDVDTQGRMYLRADWDKNQALWGNYATGLTGTEFAQYQRSLYGAAASLRSNETTQLGEAKSQLRVFASDSNTAHGHTELLGTGGSLYYLRHTDILPGSDIVMLEVRDRATGRTISTQQLVRGADYEVDSYQGRIITRRPLAQIASESNNTITRDAPLSGYEQRLLVDYEYAPSDLRKNMTLGGRGKQWIGEHVAVGGTYVDEQNEGDDYKLKSVDVTLQAGRGTYLKVERSHSESTSVPVFFSDNGGLSFTRLNPAAARKGDATSVEARVNLQEQGITQSAWSTGAWWRKVDAGFSTARTDYLGQDVTEYGAELLGELRPDMTLYAKHSRAERGGESLTQSQVTTEWRMDDRRALTAEVRRIDEDRYSGQGIGTLAALKYSQRLNPSLELYGIGQATLDNDGGKYRNNDAVTAGARYLFGNQSSVSGEATHGSRGNALTMSGEYRLTPEHSFYGAYTVSTDTTQYDSLFNNGKRPGLTLGQRWRLSQRTNIFNESQYLKDPRSGSGLAHTFGMDFYPGQNWRLGYTLQHGDLTASTGNVSRDAISLYGGRTNVRTNWSSKVEWRRDSGSENRTQWVLTNYLTHKVDNSWRIAGKLNYSETKDRNNAEAGAKLVESSIGFAYRPWDSSRWGLFGRYTYLYDMSSLGQVGWDGTASTSSAYYDQQSHVVSLEGVYRWTQKWESAVKFAHREGKARFGRGTGQWFDSATTFAAVQARYEVMNQWHALVEYRWLGVKDGGDKNGWLVGVDRDLTKNLRVGVGYNFTDFKGDLTKVDDYRAKGWYINMVGYY</sequence>
<dbReference type="Proteomes" id="UP000255070">
    <property type="component" value="Unassembled WGS sequence"/>
</dbReference>
<evidence type="ECO:0008006" key="4">
    <source>
        <dbReference type="Google" id="ProtNLM"/>
    </source>
</evidence>
<keyword evidence="1" id="KW-0732">Signal</keyword>
<dbReference type="GeneID" id="63999462"/>
<feature type="chain" id="PRO_5032366760" description="TonB-dependent receptor" evidence="1">
    <location>
        <begin position="24"/>
        <end position="1256"/>
    </location>
</feature>
<keyword evidence="3" id="KW-1185">Reference proteome</keyword>
<accession>A0A8B4S327</accession>
<feature type="signal peptide" evidence="1">
    <location>
        <begin position="1"/>
        <end position="23"/>
    </location>
</feature>
<evidence type="ECO:0000313" key="2">
    <source>
        <dbReference type="EMBL" id="SUY77524.1"/>
    </source>
</evidence>
<dbReference type="AlphaFoldDB" id="A0A8B4S327"/>
<dbReference type="RefSeq" id="WP_138983870.1">
    <property type="nucleotide sequence ID" value="NZ_BBJZ01000008.1"/>
</dbReference>
<evidence type="ECO:0000256" key="1">
    <source>
        <dbReference type="SAM" id="SignalP"/>
    </source>
</evidence>
<comment type="caution">
    <text evidence="2">The sequence shown here is derived from an EMBL/GenBank/DDBJ whole genome shotgun (WGS) entry which is preliminary data.</text>
</comment>
<gene>
    <name evidence="2" type="ORF">NCTC10698_02429</name>
</gene>